<name>A0ABU5QXB8_9PSEU</name>
<sequence>MTRPPGPLRPDQQQEVVRQIGVALASQAPPGWRQLRVEYRAAGRHVEADLLVTGPDGLPRPAPPHPEAVRLLGVLRAGMYQPGRGTWLGVICVFDPTQPPDIDFVRPDLEPPFRQQPPALGFQDELRFFPRAEEQIPGWLRERVGLPPLAPPLPPIPEGPVHTPRVHDGLDASGRPLIRRQPLVPAEIERVLAYLDGAPVILASRSNGTDAFAPDRTDAVPMNFRTDGAWAWPGAVAYYLREHGVPPDPELVAHIRARRFVPPSEVTAEATVLALAAITGERPQTTV</sequence>
<dbReference type="RefSeq" id="WP_323323495.1">
    <property type="nucleotide sequence ID" value="NZ_JAYFSI010000001.1"/>
</dbReference>
<evidence type="ECO:0000313" key="2">
    <source>
        <dbReference type="Proteomes" id="UP001304298"/>
    </source>
</evidence>
<keyword evidence="2" id="KW-1185">Reference proteome</keyword>
<organism evidence="1 2">
    <name type="scientific">Amycolatopsis heterodermiae</name>
    <dbReference type="NCBI Taxonomy" id="3110235"/>
    <lineage>
        <taxon>Bacteria</taxon>
        <taxon>Bacillati</taxon>
        <taxon>Actinomycetota</taxon>
        <taxon>Actinomycetes</taxon>
        <taxon>Pseudonocardiales</taxon>
        <taxon>Pseudonocardiaceae</taxon>
        <taxon>Amycolatopsis</taxon>
    </lineage>
</organism>
<accession>A0ABU5QXB8</accession>
<protein>
    <submittedName>
        <fullName evidence="1">Ferredoxin</fullName>
    </submittedName>
</protein>
<gene>
    <name evidence="1" type="ORF">VA596_03415</name>
</gene>
<dbReference type="Proteomes" id="UP001304298">
    <property type="component" value="Unassembled WGS sequence"/>
</dbReference>
<evidence type="ECO:0000313" key="1">
    <source>
        <dbReference type="EMBL" id="MEA5358573.1"/>
    </source>
</evidence>
<dbReference type="SUPFAM" id="SSF160424">
    <property type="entry name" value="BH3703-like"/>
    <property type="match status" value="1"/>
</dbReference>
<reference evidence="1 2" key="1">
    <citation type="submission" date="2023-12" db="EMBL/GenBank/DDBJ databases">
        <title>Amycolatopsis sp. V23-08.</title>
        <authorList>
            <person name="Somphong A."/>
        </authorList>
    </citation>
    <scope>NUCLEOTIDE SEQUENCE [LARGE SCALE GENOMIC DNA]</scope>
    <source>
        <strain evidence="1 2">V23-08</strain>
    </source>
</reference>
<dbReference type="InterPro" id="IPR036170">
    <property type="entry name" value="YezG-like_sf"/>
</dbReference>
<comment type="caution">
    <text evidence="1">The sequence shown here is derived from an EMBL/GenBank/DDBJ whole genome shotgun (WGS) entry which is preliminary data.</text>
</comment>
<dbReference type="EMBL" id="JAYFSI010000001">
    <property type="protein sequence ID" value="MEA5358573.1"/>
    <property type="molecule type" value="Genomic_DNA"/>
</dbReference>
<proteinExistence type="predicted"/>